<evidence type="ECO:0000313" key="2">
    <source>
        <dbReference type="EMBL" id="GMT16469.1"/>
    </source>
</evidence>
<accession>A0AAV5VDD9</accession>
<comment type="caution">
    <text evidence="2">The sequence shown here is derived from an EMBL/GenBank/DDBJ whole genome shotgun (WGS) entry which is preliminary data.</text>
</comment>
<keyword evidence="1" id="KW-1133">Transmembrane helix</keyword>
<feature type="transmembrane region" description="Helical" evidence="1">
    <location>
        <begin position="15"/>
        <end position="33"/>
    </location>
</feature>
<name>A0AAV5VDD9_9BILA</name>
<evidence type="ECO:0000313" key="3">
    <source>
        <dbReference type="Proteomes" id="UP001432322"/>
    </source>
</evidence>
<dbReference type="AlphaFoldDB" id="A0AAV5VDD9"/>
<keyword evidence="1" id="KW-0472">Membrane</keyword>
<gene>
    <name evidence="2" type="ORF">PFISCL1PPCAC_7766</name>
</gene>
<proteinExistence type="predicted"/>
<evidence type="ECO:0000256" key="1">
    <source>
        <dbReference type="SAM" id="Phobius"/>
    </source>
</evidence>
<feature type="non-terminal residue" evidence="2">
    <location>
        <position position="100"/>
    </location>
</feature>
<sequence>HLLRRPDPDSLERDGLTAVTSLMVVVTLLSDVISKSRSLSGLARFVVADIGLVTAAVVLAVVVNIGRDVARGCSRGTTNCVTKFILTDPFYTLKRVLHFL</sequence>
<keyword evidence="1" id="KW-0812">Transmembrane</keyword>
<keyword evidence="3" id="KW-1185">Reference proteome</keyword>
<dbReference type="Proteomes" id="UP001432322">
    <property type="component" value="Unassembled WGS sequence"/>
</dbReference>
<organism evidence="2 3">
    <name type="scientific">Pristionchus fissidentatus</name>
    <dbReference type="NCBI Taxonomy" id="1538716"/>
    <lineage>
        <taxon>Eukaryota</taxon>
        <taxon>Metazoa</taxon>
        <taxon>Ecdysozoa</taxon>
        <taxon>Nematoda</taxon>
        <taxon>Chromadorea</taxon>
        <taxon>Rhabditida</taxon>
        <taxon>Rhabditina</taxon>
        <taxon>Diplogasteromorpha</taxon>
        <taxon>Diplogasteroidea</taxon>
        <taxon>Neodiplogasteridae</taxon>
        <taxon>Pristionchus</taxon>
    </lineage>
</organism>
<dbReference type="EMBL" id="BTSY01000002">
    <property type="protein sequence ID" value="GMT16469.1"/>
    <property type="molecule type" value="Genomic_DNA"/>
</dbReference>
<feature type="transmembrane region" description="Helical" evidence="1">
    <location>
        <begin position="45"/>
        <end position="65"/>
    </location>
</feature>
<reference evidence="2" key="1">
    <citation type="submission" date="2023-10" db="EMBL/GenBank/DDBJ databases">
        <title>Genome assembly of Pristionchus species.</title>
        <authorList>
            <person name="Yoshida K."/>
            <person name="Sommer R.J."/>
        </authorList>
    </citation>
    <scope>NUCLEOTIDE SEQUENCE</scope>
    <source>
        <strain evidence="2">RS5133</strain>
    </source>
</reference>
<feature type="non-terminal residue" evidence="2">
    <location>
        <position position="1"/>
    </location>
</feature>
<protein>
    <submittedName>
        <fullName evidence="2">Uncharacterized protein</fullName>
    </submittedName>
</protein>